<dbReference type="PROSITE" id="PS50041">
    <property type="entry name" value="C_TYPE_LECTIN_2"/>
    <property type="match status" value="1"/>
</dbReference>
<reference evidence="3" key="1">
    <citation type="journal article" date="2021" name="Sci. Adv.">
        <title>The American lobster genome reveals insights on longevity, neural, and immune adaptations.</title>
        <authorList>
            <person name="Polinski J.M."/>
            <person name="Zimin A.V."/>
            <person name="Clark K.F."/>
            <person name="Kohn A.B."/>
            <person name="Sadowski N."/>
            <person name="Timp W."/>
            <person name="Ptitsyn A."/>
            <person name="Khanna P."/>
            <person name="Romanova D.Y."/>
            <person name="Williams P."/>
            <person name="Greenwood S.J."/>
            <person name="Moroz L.L."/>
            <person name="Walt D.R."/>
            <person name="Bodnar A.G."/>
        </authorList>
    </citation>
    <scope>NUCLEOTIDE SEQUENCE</scope>
    <source>
        <strain evidence="3">GMGI-L3</strain>
    </source>
</reference>
<dbReference type="PANTHER" id="PTHR22803">
    <property type="entry name" value="MANNOSE, PHOSPHOLIPASE, LECTIN RECEPTOR RELATED"/>
    <property type="match status" value="1"/>
</dbReference>
<evidence type="ECO:0000313" key="4">
    <source>
        <dbReference type="Proteomes" id="UP000747542"/>
    </source>
</evidence>
<sequence>MQLPPVTILTIMNQYFILLLLLGVSVALDDEQQEFSTVGGTSCPSPFNTVGGKCIYADVVNRGTWQEMRELCQGLADRYSVPDLVKVDSGDFFVDLIHHIHAYDWQDRYLWIGASDGDHEGVWTWLDGSIVLMGTPFWANGGCNDVQEPQGGTSENCSVLDPYYHMYFNDFNCEAKLNGICEY</sequence>
<dbReference type="AlphaFoldDB" id="A0A8J5JKU7"/>
<feature type="transmembrane region" description="Helical" evidence="1">
    <location>
        <begin position="6"/>
        <end position="28"/>
    </location>
</feature>
<accession>A0A8J5JKU7</accession>
<keyword evidence="1" id="KW-0812">Transmembrane</keyword>
<dbReference type="InterPro" id="IPR050111">
    <property type="entry name" value="C-type_lectin/snaclec_domain"/>
</dbReference>
<dbReference type="Pfam" id="PF00059">
    <property type="entry name" value="Lectin_C"/>
    <property type="match status" value="1"/>
</dbReference>
<keyword evidence="1" id="KW-0472">Membrane</keyword>
<dbReference type="EMBL" id="JAHLQT010033646">
    <property type="protein sequence ID" value="KAG7159301.1"/>
    <property type="molecule type" value="Genomic_DNA"/>
</dbReference>
<dbReference type="SMART" id="SM00034">
    <property type="entry name" value="CLECT"/>
    <property type="match status" value="1"/>
</dbReference>
<keyword evidence="4" id="KW-1185">Reference proteome</keyword>
<dbReference type="CDD" id="cd00037">
    <property type="entry name" value="CLECT"/>
    <property type="match status" value="1"/>
</dbReference>
<dbReference type="Gene3D" id="3.10.100.10">
    <property type="entry name" value="Mannose-Binding Protein A, subunit A"/>
    <property type="match status" value="1"/>
</dbReference>
<evidence type="ECO:0000313" key="3">
    <source>
        <dbReference type="EMBL" id="KAG7159301.1"/>
    </source>
</evidence>
<evidence type="ECO:0000256" key="1">
    <source>
        <dbReference type="SAM" id="Phobius"/>
    </source>
</evidence>
<gene>
    <name evidence="3" type="primary">Clec-L16</name>
    <name evidence="3" type="ORF">Hamer_G021246</name>
</gene>
<protein>
    <submittedName>
        <fullName evidence="3">C-type lectin-like 16</fullName>
    </submittedName>
</protein>
<organism evidence="3 4">
    <name type="scientific">Homarus americanus</name>
    <name type="common">American lobster</name>
    <dbReference type="NCBI Taxonomy" id="6706"/>
    <lineage>
        <taxon>Eukaryota</taxon>
        <taxon>Metazoa</taxon>
        <taxon>Ecdysozoa</taxon>
        <taxon>Arthropoda</taxon>
        <taxon>Crustacea</taxon>
        <taxon>Multicrustacea</taxon>
        <taxon>Malacostraca</taxon>
        <taxon>Eumalacostraca</taxon>
        <taxon>Eucarida</taxon>
        <taxon>Decapoda</taxon>
        <taxon>Pleocyemata</taxon>
        <taxon>Astacidea</taxon>
        <taxon>Nephropoidea</taxon>
        <taxon>Nephropidae</taxon>
        <taxon>Homarus</taxon>
    </lineage>
</organism>
<evidence type="ECO:0000259" key="2">
    <source>
        <dbReference type="PROSITE" id="PS50041"/>
    </source>
</evidence>
<dbReference type="Proteomes" id="UP000747542">
    <property type="component" value="Unassembled WGS sequence"/>
</dbReference>
<name>A0A8J5JKU7_HOMAM</name>
<dbReference type="InterPro" id="IPR016186">
    <property type="entry name" value="C-type_lectin-like/link_sf"/>
</dbReference>
<dbReference type="InterPro" id="IPR001304">
    <property type="entry name" value="C-type_lectin-like"/>
</dbReference>
<dbReference type="InterPro" id="IPR016187">
    <property type="entry name" value="CTDL_fold"/>
</dbReference>
<keyword evidence="1" id="KW-1133">Transmembrane helix</keyword>
<proteinExistence type="predicted"/>
<feature type="domain" description="C-type lectin" evidence="2">
    <location>
        <begin position="50"/>
        <end position="182"/>
    </location>
</feature>
<dbReference type="SUPFAM" id="SSF56436">
    <property type="entry name" value="C-type lectin-like"/>
    <property type="match status" value="1"/>
</dbReference>
<comment type="caution">
    <text evidence="3">The sequence shown here is derived from an EMBL/GenBank/DDBJ whole genome shotgun (WGS) entry which is preliminary data.</text>
</comment>